<keyword evidence="3" id="KW-1185">Reference proteome</keyword>
<evidence type="ECO:0000256" key="1">
    <source>
        <dbReference type="SAM" id="SignalP"/>
    </source>
</evidence>
<reference evidence="2 3" key="1">
    <citation type="submission" date="2018-10" db="EMBL/GenBank/DDBJ databases">
        <title>Isolation from cow dung.</title>
        <authorList>
            <person name="Ling L."/>
        </authorList>
    </citation>
    <scope>NUCLEOTIDE SEQUENCE [LARGE SCALE GENOMIC DNA]</scope>
    <source>
        <strain evidence="2 3">NEAU-LL90</strain>
    </source>
</reference>
<name>A0A3M2KYK2_9NOCA</name>
<gene>
    <name evidence="2" type="ORF">EBN03_25280</name>
</gene>
<proteinExistence type="predicted"/>
<comment type="caution">
    <text evidence="2">The sequence shown here is derived from an EMBL/GenBank/DDBJ whole genome shotgun (WGS) entry which is preliminary data.</text>
</comment>
<keyword evidence="1" id="KW-0732">Signal</keyword>
<accession>A0A3M2KYK2</accession>
<sequence length="212" mass="21078">MLRHPALTTMFAGTAALVAIVAPAATADPLTGSAAAGAGSVEVLPLAVAGSADGGPLAAAGSAAAGSVVAPIVLPILGSVAAGAFTAPPAPDLPAAPVTPPAPTTDGITYDWNQFESLSAGDCFTGHSDGTITVTSCTRPHTNQVYAVLHSDATDVDALDLCDATARRTHSIRSTVPSDFDIEAYFSVTRTDKVVCTVAAPDGSTYHASYVG</sequence>
<evidence type="ECO:0000313" key="2">
    <source>
        <dbReference type="EMBL" id="RMI29706.1"/>
    </source>
</evidence>
<organism evidence="2 3">
    <name type="scientific">Nocardia stercoris</name>
    <dbReference type="NCBI Taxonomy" id="2483361"/>
    <lineage>
        <taxon>Bacteria</taxon>
        <taxon>Bacillati</taxon>
        <taxon>Actinomycetota</taxon>
        <taxon>Actinomycetes</taxon>
        <taxon>Mycobacteriales</taxon>
        <taxon>Nocardiaceae</taxon>
        <taxon>Nocardia</taxon>
    </lineage>
</organism>
<dbReference type="EMBL" id="RFFH01000013">
    <property type="protein sequence ID" value="RMI29706.1"/>
    <property type="molecule type" value="Genomic_DNA"/>
</dbReference>
<feature type="signal peptide" evidence="1">
    <location>
        <begin position="1"/>
        <end position="27"/>
    </location>
</feature>
<dbReference type="Proteomes" id="UP000279275">
    <property type="component" value="Unassembled WGS sequence"/>
</dbReference>
<evidence type="ECO:0000313" key="3">
    <source>
        <dbReference type="Proteomes" id="UP000279275"/>
    </source>
</evidence>
<feature type="chain" id="PRO_5039530117" description="Serine/threonine protein kinase" evidence="1">
    <location>
        <begin position="28"/>
        <end position="212"/>
    </location>
</feature>
<protein>
    <recommendedName>
        <fullName evidence="4">Serine/threonine protein kinase</fullName>
    </recommendedName>
</protein>
<evidence type="ECO:0008006" key="4">
    <source>
        <dbReference type="Google" id="ProtNLM"/>
    </source>
</evidence>
<dbReference type="AlphaFoldDB" id="A0A3M2KYK2"/>